<reference evidence="1" key="1">
    <citation type="submission" date="2008-06" db="EMBL/GenBank/DDBJ databases">
        <title>Complete sequence of Chlorobaculum parvum NCIB 8327.</title>
        <authorList>
            <consortium name="US DOE Joint Genome Institute"/>
            <person name="Lucas S."/>
            <person name="Copeland A."/>
            <person name="Lapidus A."/>
            <person name="Glavina del Rio T."/>
            <person name="Dalin E."/>
            <person name="Tice H."/>
            <person name="Bruce D."/>
            <person name="Goodwin L."/>
            <person name="Pitluck S."/>
            <person name="Schmutz J."/>
            <person name="Larimer F."/>
            <person name="Land M."/>
            <person name="Hauser L."/>
            <person name="Kyrpides N."/>
            <person name="Mikhailova N."/>
            <person name="Zhao F."/>
            <person name="Li T."/>
            <person name="Liu Z."/>
            <person name="Overmann J."/>
            <person name="Bryant D.A."/>
            <person name="Richardson P."/>
        </authorList>
    </citation>
    <scope>NUCLEOTIDE SEQUENCE [LARGE SCALE GENOMIC DNA]</scope>
    <source>
        <strain evidence="1">NCIB 8327</strain>
    </source>
</reference>
<dbReference type="Proteomes" id="UP000008811">
    <property type="component" value="Chromosome"/>
</dbReference>
<gene>
    <name evidence="1" type="ordered locus">Cpar_1150</name>
</gene>
<evidence type="ECO:0000313" key="2">
    <source>
        <dbReference type="Proteomes" id="UP000008811"/>
    </source>
</evidence>
<evidence type="ECO:0000313" key="1">
    <source>
        <dbReference type="EMBL" id="ACF11556.1"/>
    </source>
</evidence>
<sequence length="105" mass="11894">MRSLPIFVAFTVVLSGCGLQQEKALDANDLRFADFYGDYLARSGVTPKGKAAPYTDLTPAELDTLFARHGLDQKTFDAKLQAYAQNPRLWRKVLERVQKDLHHKQ</sequence>
<proteinExistence type="predicted"/>
<dbReference type="STRING" id="517417.Cpar_1150"/>
<dbReference type="PROSITE" id="PS51257">
    <property type="entry name" value="PROKAR_LIPOPROTEIN"/>
    <property type="match status" value="1"/>
</dbReference>
<organism evidence="1 2">
    <name type="scientific">Chlorobaculum parvum (strain DSM 263 / NCIMB 8327)</name>
    <name type="common">Chlorobium vibrioforme subsp. thiosulfatophilum</name>
    <dbReference type="NCBI Taxonomy" id="517417"/>
    <lineage>
        <taxon>Bacteria</taxon>
        <taxon>Pseudomonadati</taxon>
        <taxon>Chlorobiota</taxon>
        <taxon>Chlorobiia</taxon>
        <taxon>Chlorobiales</taxon>
        <taxon>Chlorobiaceae</taxon>
        <taxon>Chlorobaculum</taxon>
    </lineage>
</organism>
<dbReference type="AlphaFoldDB" id="B3QNQ3"/>
<dbReference type="RefSeq" id="WP_012502389.1">
    <property type="nucleotide sequence ID" value="NC_011027.1"/>
</dbReference>
<dbReference type="OrthoDB" id="598098at2"/>
<keyword evidence="2" id="KW-1185">Reference proteome</keyword>
<evidence type="ECO:0008006" key="3">
    <source>
        <dbReference type="Google" id="ProtNLM"/>
    </source>
</evidence>
<protein>
    <recommendedName>
        <fullName evidence="3">DUF4296 domain-containing protein</fullName>
    </recommendedName>
</protein>
<dbReference type="EMBL" id="CP001099">
    <property type="protein sequence ID" value="ACF11556.1"/>
    <property type="molecule type" value="Genomic_DNA"/>
</dbReference>
<accession>B3QNQ3</accession>
<dbReference type="eggNOG" id="ENOG502ZM57">
    <property type="taxonomic scope" value="Bacteria"/>
</dbReference>
<name>B3QNQ3_CHLP8</name>
<dbReference type="KEGG" id="cpc:Cpar_1150"/>
<dbReference type="HOGENOM" id="CLU_160673_0_0_10"/>